<evidence type="ECO:0000256" key="2">
    <source>
        <dbReference type="SAM" id="SignalP"/>
    </source>
</evidence>
<feature type="signal peptide" evidence="2">
    <location>
        <begin position="1"/>
        <end position="20"/>
    </location>
</feature>
<feature type="chain" id="PRO_5011559464" description="DUF4398 domain-containing protein" evidence="2">
    <location>
        <begin position="21"/>
        <end position="154"/>
    </location>
</feature>
<proteinExistence type="predicted"/>
<feature type="coiled-coil region" evidence="1">
    <location>
        <begin position="54"/>
        <end position="119"/>
    </location>
</feature>
<protein>
    <recommendedName>
        <fullName evidence="5">DUF4398 domain-containing protein</fullName>
    </recommendedName>
</protein>
<keyword evidence="1" id="KW-0175">Coiled coil</keyword>
<organism evidence="3 4">
    <name type="scientific">Parapedobacter koreensis</name>
    <dbReference type="NCBI Taxonomy" id="332977"/>
    <lineage>
        <taxon>Bacteria</taxon>
        <taxon>Pseudomonadati</taxon>
        <taxon>Bacteroidota</taxon>
        <taxon>Sphingobacteriia</taxon>
        <taxon>Sphingobacteriales</taxon>
        <taxon>Sphingobacteriaceae</taxon>
        <taxon>Parapedobacter</taxon>
    </lineage>
</organism>
<dbReference type="EMBL" id="FNZR01000008">
    <property type="protein sequence ID" value="SEL70593.1"/>
    <property type="molecule type" value="Genomic_DNA"/>
</dbReference>
<dbReference type="Proteomes" id="UP000198916">
    <property type="component" value="Unassembled WGS sequence"/>
</dbReference>
<keyword evidence="2" id="KW-0732">Signal</keyword>
<evidence type="ECO:0000313" key="4">
    <source>
        <dbReference type="Proteomes" id="UP000198916"/>
    </source>
</evidence>
<dbReference type="OrthoDB" id="798552at2"/>
<keyword evidence="4" id="KW-1185">Reference proteome</keyword>
<accession>A0A1H7SDP3</accession>
<evidence type="ECO:0000256" key="1">
    <source>
        <dbReference type="SAM" id="Coils"/>
    </source>
</evidence>
<evidence type="ECO:0008006" key="5">
    <source>
        <dbReference type="Google" id="ProtNLM"/>
    </source>
</evidence>
<evidence type="ECO:0000313" key="3">
    <source>
        <dbReference type="EMBL" id="SEL70593.1"/>
    </source>
</evidence>
<dbReference type="RefSeq" id="WP_143053928.1">
    <property type="nucleotide sequence ID" value="NZ_FNZR01000008.1"/>
</dbReference>
<sequence>MKTFVLSTLISVAALGNSFASTPNDPSNDKNTVTTLKETAAFHQQNMVVLYNQYDLAEARIKASRGNHAELERDHKFFVGVYEQDIADGIRVEQSKKAIEEINARYAKLHAERDAYEAKAIAKLQKHLQVALKKEEKAYAKAKDALAETVTAAR</sequence>
<reference evidence="4" key="1">
    <citation type="submission" date="2016-10" db="EMBL/GenBank/DDBJ databases">
        <authorList>
            <person name="Varghese N."/>
            <person name="Submissions S."/>
        </authorList>
    </citation>
    <scope>NUCLEOTIDE SEQUENCE [LARGE SCALE GENOMIC DNA]</scope>
    <source>
        <strain evidence="4">Jip14</strain>
    </source>
</reference>
<gene>
    <name evidence="3" type="ORF">SAMN05421740_108237</name>
</gene>
<name>A0A1H7SDP3_9SPHI</name>
<dbReference type="AlphaFoldDB" id="A0A1H7SDP3"/>